<keyword evidence="3" id="KW-1185">Reference proteome</keyword>
<feature type="transmembrane region" description="Helical" evidence="1">
    <location>
        <begin position="20"/>
        <end position="38"/>
    </location>
</feature>
<sequence>MTSKSSNPPSSGDVSAAKTFIIAALVDLLFYAIYRLWVNSSGLLESDDLFYFELAEASIRGGYSPVLHLADLNRAIVFIIQIIFELFEWNDPSLFVCPGIVLYWFSTYNLFGRRFSYGFVIPGLLIIYPDLLYVRYHMFKDIIIVSLVALFVHFYDQRRFLLAITVALLCAPFRFYLFPLIAICVALLNVRRFSLWSMVVFGFAVLGFYLKIDVVSIVLSTLSKETFGSGGDYTVKRVAESLGISNPFLLMPLVALSFFFQPSPGSVIQSNFDQIVPYSFLSTYFLLIPIIIYLIGKRKILSIVDFGSVRFVLIFSVLYVATFAFDPVLADMRHRVILVLPVIMVYFRVVSMRGRAR</sequence>
<feature type="transmembrane region" description="Helical" evidence="1">
    <location>
        <begin position="242"/>
        <end position="260"/>
    </location>
</feature>
<dbReference type="RefSeq" id="WP_390278866.1">
    <property type="nucleotide sequence ID" value="NZ_JBHRYH010000018.1"/>
</dbReference>
<feature type="transmembrane region" description="Helical" evidence="1">
    <location>
        <begin position="162"/>
        <end position="188"/>
    </location>
</feature>
<proteinExistence type="predicted"/>
<evidence type="ECO:0000313" key="3">
    <source>
        <dbReference type="Proteomes" id="UP001595636"/>
    </source>
</evidence>
<keyword evidence="1" id="KW-0812">Transmembrane</keyword>
<evidence type="ECO:0008006" key="4">
    <source>
        <dbReference type="Google" id="ProtNLM"/>
    </source>
</evidence>
<evidence type="ECO:0000256" key="1">
    <source>
        <dbReference type="SAM" id="Phobius"/>
    </source>
</evidence>
<gene>
    <name evidence="2" type="ORF">ACFOKJ_09170</name>
</gene>
<feature type="transmembrane region" description="Helical" evidence="1">
    <location>
        <begin position="194"/>
        <end position="222"/>
    </location>
</feature>
<feature type="transmembrane region" description="Helical" evidence="1">
    <location>
        <begin position="307"/>
        <end position="326"/>
    </location>
</feature>
<feature type="transmembrane region" description="Helical" evidence="1">
    <location>
        <begin position="115"/>
        <end position="132"/>
    </location>
</feature>
<dbReference type="EMBL" id="JBHRYH010000018">
    <property type="protein sequence ID" value="MFC3626300.1"/>
    <property type="molecule type" value="Genomic_DNA"/>
</dbReference>
<accession>A0ABV7TU67</accession>
<feature type="transmembrane region" description="Helical" evidence="1">
    <location>
        <begin position="275"/>
        <end position="295"/>
    </location>
</feature>
<evidence type="ECO:0000313" key="2">
    <source>
        <dbReference type="EMBL" id="MFC3626300.1"/>
    </source>
</evidence>
<reference evidence="3" key="1">
    <citation type="journal article" date="2019" name="Int. J. Syst. Evol. Microbiol.">
        <title>The Global Catalogue of Microorganisms (GCM) 10K type strain sequencing project: providing services to taxonomists for standard genome sequencing and annotation.</title>
        <authorList>
            <consortium name="The Broad Institute Genomics Platform"/>
            <consortium name="The Broad Institute Genome Sequencing Center for Infectious Disease"/>
            <person name="Wu L."/>
            <person name="Ma J."/>
        </authorList>
    </citation>
    <scope>NUCLEOTIDE SEQUENCE [LARGE SCALE GENOMIC DNA]</scope>
    <source>
        <strain evidence="3">KCTC 42195</strain>
    </source>
</reference>
<keyword evidence="1" id="KW-1133">Transmembrane helix</keyword>
<feature type="transmembrane region" description="Helical" evidence="1">
    <location>
        <begin position="138"/>
        <end position="155"/>
    </location>
</feature>
<comment type="caution">
    <text evidence="2">The sequence shown here is derived from an EMBL/GenBank/DDBJ whole genome shotgun (WGS) entry which is preliminary data.</text>
</comment>
<name>A0ABV7TU67_9NEIS</name>
<dbReference type="Proteomes" id="UP001595636">
    <property type="component" value="Unassembled WGS sequence"/>
</dbReference>
<organism evidence="2 3">
    <name type="scientific">Vogesella amnigena</name>
    <dbReference type="NCBI Taxonomy" id="1507449"/>
    <lineage>
        <taxon>Bacteria</taxon>
        <taxon>Pseudomonadati</taxon>
        <taxon>Pseudomonadota</taxon>
        <taxon>Betaproteobacteria</taxon>
        <taxon>Neisseriales</taxon>
        <taxon>Chromobacteriaceae</taxon>
        <taxon>Vogesella</taxon>
    </lineage>
</organism>
<feature type="transmembrane region" description="Helical" evidence="1">
    <location>
        <begin position="332"/>
        <end position="350"/>
    </location>
</feature>
<keyword evidence="1" id="KW-0472">Membrane</keyword>
<protein>
    <recommendedName>
        <fullName evidence="4">Glycosyltransferase RgtA/B/C/D-like domain-containing protein</fullName>
    </recommendedName>
</protein>